<gene>
    <name evidence="1" type="ORF">N0V84_000604</name>
</gene>
<dbReference type="OrthoDB" id="1577640at2759"/>
<dbReference type="AlphaFoldDB" id="A0A9W8WMD3"/>
<dbReference type="EMBL" id="JAPEUR010000006">
    <property type="protein sequence ID" value="KAJ4328817.1"/>
    <property type="molecule type" value="Genomic_DNA"/>
</dbReference>
<sequence length="352" mass="40390">MNYTIKSSRLERPGREFALEKINFSVGKIVTGGCQFGIGRKDAHIRITRDTYRAKLAWLDQKYVTLWDVDEERGWLLNGNSALLHLLRASLAYSKEDNFKSEFLFQEDKFEESHRPLTLDSARDVLLNQTNQKLELYSKEDYPYTEITTLPSGETETVTKTIISRTTVKDRIEELYETLEKLIDHNATSEDSYNGANVKARRHDYLHGWDFAEIATDRDPFHLRRAKLPLDLMSWVELTKAIPAITLFGKGFGDMIRASPSGTSGCQGWEDVPKNRHLLCVSVADLRAIIEQIGDQETNPITVAPGILWKNPFNYSPFHTICLVRQGVRPRRRKATIAFRSLCPQRYILLPP</sequence>
<dbReference type="Proteomes" id="UP001140502">
    <property type="component" value="Unassembled WGS sequence"/>
</dbReference>
<keyword evidence="2" id="KW-1185">Reference proteome</keyword>
<name>A0A9W8WMD3_9HYPO</name>
<organism evidence="1 2">
    <name type="scientific">Fusarium piperis</name>
    <dbReference type="NCBI Taxonomy" id="1435070"/>
    <lineage>
        <taxon>Eukaryota</taxon>
        <taxon>Fungi</taxon>
        <taxon>Dikarya</taxon>
        <taxon>Ascomycota</taxon>
        <taxon>Pezizomycotina</taxon>
        <taxon>Sordariomycetes</taxon>
        <taxon>Hypocreomycetidae</taxon>
        <taxon>Hypocreales</taxon>
        <taxon>Nectriaceae</taxon>
        <taxon>Fusarium</taxon>
        <taxon>Fusarium solani species complex</taxon>
    </lineage>
</organism>
<reference evidence="1" key="1">
    <citation type="submission" date="2022-10" db="EMBL/GenBank/DDBJ databases">
        <title>Tapping the CABI collections for fungal endophytes: first genome assemblies for Collariella, Neodidymelliopsis, Ascochyta clinopodiicola, Didymella pomorum, Didymosphaeria variabile, Neocosmospora piperis and Neocucurbitaria cava.</title>
        <authorList>
            <person name="Hill R."/>
        </authorList>
    </citation>
    <scope>NUCLEOTIDE SEQUENCE</scope>
    <source>
        <strain evidence="1">IMI 366586</strain>
    </source>
</reference>
<accession>A0A9W8WMD3</accession>
<evidence type="ECO:0000313" key="2">
    <source>
        <dbReference type="Proteomes" id="UP001140502"/>
    </source>
</evidence>
<protein>
    <submittedName>
        <fullName evidence="1">Uncharacterized protein</fullName>
    </submittedName>
</protein>
<evidence type="ECO:0000313" key="1">
    <source>
        <dbReference type="EMBL" id="KAJ4328817.1"/>
    </source>
</evidence>
<comment type="caution">
    <text evidence="1">The sequence shown here is derived from an EMBL/GenBank/DDBJ whole genome shotgun (WGS) entry which is preliminary data.</text>
</comment>
<proteinExistence type="predicted"/>